<keyword evidence="1" id="KW-0862">Zinc</keyword>
<proteinExistence type="predicted"/>
<dbReference type="EMBL" id="CP001687">
    <property type="protein sequence ID" value="ACV11307.1"/>
    <property type="molecule type" value="Genomic_DNA"/>
</dbReference>
<gene>
    <name evidence="3" type="ordered locus">Huta_1131</name>
</gene>
<dbReference type="RefSeq" id="WP_015788883.1">
    <property type="nucleotide sequence ID" value="NC_013158.1"/>
</dbReference>
<evidence type="ECO:0000259" key="2">
    <source>
        <dbReference type="PROSITE" id="PS50966"/>
    </source>
</evidence>
<dbReference type="OrthoDB" id="41163at2157"/>
<dbReference type="PROSITE" id="PS50966">
    <property type="entry name" value="ZF_SWIM"/>
    <property type="match status" value="1"/>
</dbReference>
<dbReference type="AlphaFoldDB" id="C7NM99"/>
<protein>
    <submittedName>
        <fullName evidence="3">Zinc finger SWIM domain protein</fullName>
    </submittedName>
</protein>
<sequence>MQIDEAWIRDRCTDAVFERGQHYRTDGRIRRIDRFGDVVTAIVQGSSQYDVTVELDESNIESRCTCPYDGPGDCKHVVAVLLEIAADPPADDSERVTAVLDDVSPADLRAFVRAVLAERPALRDRFLARYGDAAVSFEELRDEIEALFDQYTQDHPAVTDAIDFWRFFEMAERYRERDRHFAAAAVYRAIFTAIDENEGRIDGAYDHHARALQSALDGYVDCVIAADLDQERFETYAGVLAELSSAGSPVNDERFRRALEELEERR</sequence>
<accession>C7NM99</accession>
<dbReference type="KEGG" id="hut:Huta_1131"/>
<evidence type="ECO:0000256" key="1">
    <source>
        <dbReference type="PROSITE-ProRule" id="PRU00325"/>
    </source>
</evidence>
<dbReference type="eggNOG" id="arCOG03429">
    <property type="taxonomic scope" value="Archaea"/>
</dbReference>
<keyword evidence="1" id="KW-0479">Metal-binding</keyword>
<keyword evidence="1" id="KW-0863">Zinc-finger</keyword>
<dbReference type="HOGENOM" id="CLU_1044303_0_0_2"/>
<evidence type="ECO:0000313" key="4">
    <source>
        <dbReference type="Proteomes" id="UP000002071"/>
    </source>
</evidence>
<dbReference type="Proteomes" id="UP000002071">
    <property type="component" value="Chromosome"/>
</dbReference>
<evidence type="ECO:0000313" key="3">
    <source>
        <dbReference type="EMBL" id="ACV11307.1"/>
    </source>
</evidence>
<dbReference type="InterPro" id="IPR007527">
    <property type="entry name" value="Znf_SWIM"/>
</dbReference>
<organism evidence="3 4">
    <name type="scientific">Halorhabdus utahensis (strain DSM 12940 / JCM 11049 / AX-2)</name>
    <dbReference type="NCBI Taxonomy" id="519442"/>
    <lineage>
        <taxon>Archaea</taxon>
        <taxon>Methanobacteriati</taxon>
        <taxon>Methanobacteriota</taxon>
        <taxon>Stenosarchaea group</taxon>
        <taxon>Halobacteria</taxon>
        <taxon>Halobacteriales</taxon>
        <taxon>Haloarculaceae</taxon>
        <taxon>Halorhabdus</taxon>
    </lineage>
</organism>
<reference evidence="3 4" key="1">
    <citation type="journal article" date="2009" name="Stand. Genomic Sci.">
        <title>Complete genome sequence of Halorhabdus utahensis type strain (AX-2).</title>
        <authorList>
            <person name="Anderson I."/>
            <person name="Tindall B.J."/>
            <person name="Pomrenke H."/>
            <person name="Goker M."/>
            <person name="Lapidus A."/>
            <person name="Nolan M."/>
            <person name="Copeland A."/>
            <person name="Glavina Del Rio T."/>
            <person name="Chen F."/>
            <person name="Tice H."/>
            <person name="Cheng J.F."/>
            <person name="Lucas S."/>
            <person name="Chertkov O."/>
            <person name="Bruce D."/>
            <person name="Brettin T."/>
            <person name="Detter J.C."/>
            <person name="Han C."/>
            <person name="Goodwin L."/>
            <person name="Land M."/>
            <person name="Hauser L."/>
            <person name="Chang Y.J."/>
            <person name="Jeffries C.D."/>
            <person name="Pitluck S."/>
            <person name="Pati A."/>
            <person name="Mavromatis K."/>
            <person name="Ivanova N."/>
            <person name="Ovchinnikova G."/>
            <person name="Chen A."/>
            <person name="Palaniappan K."/>
            <person name="Chain P."/>
            <person name="Rohde M."/>
            <person name="Bristow J."/>
            <person name="Eisen J.A."/>
            <person name="Markowitz V."/>
            <person name="Hugenholtz P."/>
            <person name="Kyrpides N.C."/>
            <person name="Klenk H.P."/>
        </authorList>
    </citation>
    <scope>NUCLEOTIDE SEQUENCE [LARGE SCALE GENOMIC DNA]</scope>
    <source>
        <strain evidence="4">DSM 12940 / JCM 11049 / AX-2</strain>
    </source>
</reference>
<dbReference type="GO" id="GO:0008270">
    <property type="term" value="F:zinc ion binding"/>
    <property type="evidence" value="ECO:0007669"/>
    <property type="project" value="UniProtKB-KW"/>
</dbReference>
<dbReference type="STRING" id="519442.Huta_1131"/>
<dbReference type="GeneID" id="8383406"/>
<dbReference type="Pfam" id="PF04434">
    <property type="entry name" value="SWIM"/>
    <property type="match status" value="1"/>
</dbReference>
<feature type="domain" description="SWIM-type" evidence="2">
    <location>
        <begin position="49"/>
        <end position="85"/>
    </location>
</feature>
<keyword evidence="4" id="KW-1185">Reference proteome</keyword>
<name>C7NM99_HALUD</name>